<proteinExistence type="predicted"/>
<evidence type="ECO:0000313" key="2">
    <source>
        <dbReference type="Proteomes" id="UP000269412"/>
    </source>
</evidence>
<name>A0A495DWC6_9FLAO</name>
<sequence>MKLYIKLLTLLTISIFFSCEDVIDVELQKAPERLVIEASLDWEKGTTGNNQTIKLSTSSAYFAEDQNTPVTNAAVKVTNTNSSEEFIFASQNNGSYTTTTFNPIVGNTYDLEVIYNSETYIATETLQPVTDITRVEQSTEKGFDDEILEVSVYFNDPEDEKNFYLFRFKEDGDLFFELEDGDDEFINGNEVDWWYEKDEEDNQGEFTSGDRVELEMYGISEAYHNYIRTLIEQSEGVGLFGSTPVALKGNCLNQTNADNYAYGYFRLTQVVKTNYTFE</sequence>
<dbReference type="EMBL" id="RBIQ01000010">
    <property type="protein sequence ID" value="RKR07907.1"/>
    <property type="molecule type" value="Genomic_DNA"/>
</dbReference>
<reference evidence="1 2" key="1">
    <citation type="submission" date="2018-10" db="EMBL/GenBank/DDBJ databases">
        <title>Genomic Encyclopedia of Archaeal and Bacterial Type Strains, Phase II (KMG-II): from individual species to whole genera.</title>
        <authorList>
            <person name="Goeker M."/>
        </authorList>
    </citation>
    <scope>NUCLEOTIDE SEQUENCE [LARGE SCALE GENOMIC DNA]</scope>
    <source>
        <strain evidence="1 2">DSM 25230</strain>
    </source>
</reference>
<dbReference type="InterPro" id="IPR025345">
    <property type="entry name" value="DUF4249"/>
</dbReference>
<accession>A0A495DWC6</accession>
<evidence type="ECO:0000313" key="1">
    <source>
        <dbReference type="EMBL" id="RKR07907.1"/>
    </source>
</evidence>
<dbReference type="RefSeq" id="WP_121068680.1">
    <property type="nucleotide sequence ID" value="NZ_RBIQ01000010.1"/>
</dbReference>
<dbReference type="Pfam" id="PF14054">
    <property type="entry name" value="DUF4249"/>
    <property type="match status" value="1"/>
</dbReference>
<organism evidence="1 2">
    <name type="scientific">Maribacter vaceletii</name>
    <dbReference type="NCBI Taxonomy" id="1206816"/>
    <lineage>
        <taxon>Bacteria</taxon>
        <taxon>Pseudomonadati</taxon>
        <taxon>Bacteroidota</taxon>
        <taxon>Flavobacteriia</taxon>
        <taxon>Flavobacteriales</taxon>
        <taxon>Flavobacteriaceae</taxon>
        <taxon>Maribacter</taxon>
    </lineage>
</organism>
<gene>
    <name evidence="1" type="ORF">CLV91_2668</name>
</gene>
<dbReference type="PROSITE" id="PS51257">
    <property type="entry name" value="PROKAR_LIPOPROTEIN"/>
    <property type="match status" value="1"/>
</dbReference>
<dbReference type="OrthoDB" id="1430047at2"/>
<keyword evidence="2" id="KW-1185">Reference proteome</keyword>
<protein>
    <submittedName>
        <fullName evidence="1">Uncharacterized protein DUF4249</fullName>
    </submittedName>
</protein>
<dbReference type="AlphaFoldDB" id="A0A495DWC6"/>
<comment type="caution">
    <text evidence="1">The sequence shown here is derived from an EMBL/GenBank/DDBJ whole genome shotgun (WGS) entry which is preliminary data.</text>
</comment>
<dbReference type="Proteomes" id="UP000269412">
    <property type="component" value="Unassembled WGS sequence"/>
</dbReference>